<evidence type="ECO:0000259" key="2">
    <source>
        <dbReference type="Pfam" id="PF05773"/>
    </source>
</evidence>
<dbReference type="SUPFAM" id="SSF54495">
    <property type="entry name" value="UBC-like"/>
    <property type="match status" value="1"/>
</dbReference>
<sequence>MELEALQSIYGDDECFKEISPVSFQFRVSPGPPPSSSVTGTLRSGGSLLFA</sequence>
<name>A0A8C7WVE5_9TELE</name>
<organism evidence="3 4">
    <name type="scientific">Oryzias sinensis</name>
    <name type="common">Chinese medaka</name>
    <dbReference type="NCBI Taxonomy" id="183150"/>
    <lineage>
        <taxon>Eukaryota</taxon>
        <taxon>Metazoa</taxon>
        <taxon>Chordata</taxon>
        <taxon>Craniata</taxon>
        <taxon>Vertebrata</taxon>
        <taxon>Euteleostomi</taxon>
        <taxon>Actinopterygii</taxon>
        <taxon>Neopterygii</taxon>
        <taxon>Teleostei</taxon>
        <taxon>Neoteleostei</taxon>
        <taxon>Acanthomorphata</taxon>
        <taxon>Ovalentaria</taxon>
        <taxon>Atherinomorphae</taxon>
        <taxon>Beloniformes</taxon>
        <taxon>Adrianichthyidae</taxon>
        <taxon>Oryziinae</taxon>
        <taxon>Oryzias</taxon>
    </lineage>
</organism>
<feature type="region of interest" description="Disordered" evidence="1">
    <location>
        <begin position="28"/>
        <end position="51"/>
    </location>
</feature>
<dbReference type="InterPro" id="IPR016135">
    <property type="entry name" value="UBQ-conjugating_enzyme/RWD"/>
</dbReference>
<dbReference type="Proteomes" id="UP000694383">
    <property type="component" value="Unplaced"/>
</dbReference>
<proteinExistence type="predicted"/>
<dbReference type="Gene3D" id="3.10.110.10">
    <property type="entry name" value="Ubiquitin Conjugating Enzyme"/>
    <property type="match status" value="1"/>
</dbReference>
<evidence type="ECO:0000256" key="1">
    <source>
        <dbReference type="SAM" id="MobiDB-lite"/>
    </source>
</evidence>
<dbReference type="InterPro" id="IPR006575">
    <property type="entry name" value="RWD_dom"/>
</dbReference>
<reference evidence="3" key="2">
    <citation type="submission" date="2025-09" db="UniProtKB">
        <authorList>
            <consortium name="Ensembl"/>
        </authorList>
    </citation>
    <scope>IDENTIFICATION</scope>
</reference>
<evidence type="ECO:0000313" key="4">
    <source>
        <dbReference type="Proteomes" id="UP000694383"/>
    </source>
</evidence>
<evidence type="ECO:0000313" key="3">
    <source>
        <dbReference type="Ensembl" id="ENSOSIP00000003953.1"/>
    </source>
</evidence>
<keyword evidence="4" id="KW-1185">Reference proteome</keyword>
<feature type="domain" description="RWD" evidence="2">
    <location>
        <begin position="1"/>
        <end position="34"/>
    </location>
</feature>
<protein>
    <recommendedName>
        <fullName evidence="2">RWD domain-containing protein</fullName>
    </recommendedName>
</protein>
<dbReference type="AlphaFoldDB" id="A0A8C7WVE5"/>
<dbReference type="Pfam" id="PF05773">
    <property type="entry name" value="RWD"/>
    <property type="match status" value="1"/>
</dbReference>
<accession>A0A8C7WVE5</accession>
<dbReference type="Ensembl" id="ENSOSIT00000004234.1">
    <property type="protein sequence ID" value="ENSOSIP00000003953.1"/>
    <property type="gene ID" value="ENSOSIG00000002654.1"/>
</dbReference>
<reference evidence="3" key="1">
    <citation type="submission" date="2025-08" db="UniProtKB">
        <authorList>
            <consortium name="Ensembl"/>
        </authorList>
    </citation>
    <scope>IDENTIFICATION</scope>
</reference>